<name>A0A0F9NSI3_9ZZZZ</name>
<dbReference type="AlphaFoldDB" id="A0A0F9NSI3"/>
<dbReference type="EMBL" id="LAZR01003201">
    <property type="protein sequence ID" value="KKN20869.1"/>
    <property type="molecule type" value="Genomic_DNA"/>
</dbReference>
<organism evidence="1">
    <name type="scientific">marine sediment metagenome</name>
    <dbReference type="NCBI Taxonomy" id="412755"/>
    <lineage>
        <taxon>unclassified sequences</taxon>
        <taxon>metagenomes</taxon>
        <taxon>ecological metagenomes</taxon>
    </lineage>
</organism>
<proteinExistence type="predicted"/>
<accession>A0A0F9NSI3</accession>
<protein>
    <submittedName>
        <fullName evidence="1">Uncharacterized protein</fullName>
    </submittedName>
</protein>
<evidence type="ECO:0000313" key="1">
    <source>
        <dbReference type="EMBL" id="KKN20869.1"/>
    </source>
</evidence>
<reference evidence="1" key="1">
    <citation type="journal article" date="2015" name="Nature">
        <title>Complex archaea that bridge the gap between prokaryotes and eukaryotes.</title>
        <authorList>
            <person name="Spang A."/>
            <person name="Saw J.H."/>
            <person name="Jorgensen S.L."/>
            <person name="Zaremba-Niedzwiedzka K."/>
            <person name="Martijn J."/>
            <person name="Lind A.E."/>
            <person name="van Eijk R."/>
            <person name="Schleper C."/>
            <person name="Guy L."/>
            <person name="Ettema T.J."/>
        </authorList>
    </citation>
    <scope>NUCLEOTIDE SEQUENCE</scope>
</reference>
<gene>
    <name evidence="1" type="ORF">LCGC14_0931260</name>
</gene>
<sequence>MEEGRRRPKGWANPYADYKRIAEELPTRNGWDEAMFHAYEDGADAYSLLAEEEEW</sequence>
<comment type="caution">
    <text evidence="1">The sequence shown here is derived from an EMBL/GenBank/DDBJ whole genome shotgun (WGS) entry which is preliminary data.</text>
</comment>